<dbReference type="SUPFAM" id="SSF52413">
    <property type="entry name" value="UDP-glucose/GDP-mannose dehydrogenase C-terminal domain"/>
    <property type="match status" value="1"/>
</dbReference>
<evidence type="ECO:0000256" key="4">
    <source>
        <dbReference type="ARBA" id="ARBA00015132"/>
    </source>
</evidence>
<dbReference type="Gene3D" id="1.10.1040.10">
    <property type="entry name" value="N-(1-d-carboxylethyl)-l-norvaline Dehydrogenase, domain 2"/>
    <property type="match status" value="1"/>
</dbReference>
<comment type="pathway">
    <text evidence="1">Nucleotide-sugar biosynthesis; UDP-alpha-D-glucuronate biosynthesis; UDP-alpha-D-glucuronate from UDP-alpha-D-glucose: step 1/1.</text>
</comment>
<dbReference type="EMBL" id="UOFX01000076">
    <property type="protein sequence ID" value="VAX10729.1"/>
    <property type="molecule type" value="Genomic_DNA"/>
</dbReference>
<evidence type="ECO:0000256" key="3">
    <source>
        <dbReference type="ARBA" id="ARBA00012954"/>
    </source>
</evidence>
<dbReference type="GO" id="GO:0006065">
    <property type="term" value="P:UDP-glucuronate biosynthetic process"/>
    <property type="evidence" value="ECO:0007669"/>
    <property type="project" value="UniProtKB-UniPathway"/>
</dbReference>
<protein>
    <recommendedName>
        <fullName evidence="4">UDP-glucose 6-dehydrogenase</fullName>
        <ecNumber evidence="3">1.1.1.22</ecNumber>
    </recommendedName>
</protein>
<dbReference type="PIRSF" id="PIRSF500134">
    <property type="entry name" value="UDPglc_DH_bac"/>
    <property type="match status" value="1"/>
</dbReference>
<evidence type="ECO:0000256" key="2">
    <source>
        <dbReference type="ARBA" id="ARBA00006601"/>
    </source>
</evidence>
<dbReference type="UniPathway" id="UPA00038">
    <property type="reaction ID" value="UER00491"/>
</dbReference>
<dbReference type="InterPro" id="IPR013328">
    <property type="entry name" value="6PGD_dom2"/>
</dbReference>
<gene>
    <name evidence="9" type="ORF">MNBD_GAMMA26-2447</name>
</gene>
<keyword evidence="6" id="KW-0520">NAD</keyword>
<dbReference type="PANTHER" id="PTHR43750">
    <property type="entry name" value="UDP-GLUCOSE 6-DEHYDROGENASE TUAD"/>
    <property type="match status" value="1"/>
</dbReference>
<keyword evidence="5 9" id="KW-0560">Oxidoreductase</keyword>
<dbReference type="EC" id="1.1.1.22" evidence="3"/>
<dbReference type="SUPFAM" id="SSF51735">
    <property type="entry name" value="NAD(P)-binding Rossmann-fold domains"/>
    <property type="match status" value="1"/>
</dbReference>
<dbReference type="Gene3D" id="3.40.50.720">
    <property type="entry name" value="NAD(P)-binding Rossmann-like Domain"/>
    <property type="match status" value="2"/>
</dbReference>
<accession>A0A3B1AXG0</accession>
<dbReference type="FunFam" id="3.40.50.720:FF:000297">
    <property type="entry name" value="UDP-glucose 6-dehydrogenase"/>
    <property type="match status" value="1"/>
</dbReference>
<evidence type="ECO:0000313" key="9">
    <source>
        <dbReference type="EMBL" id="VAX10729.1"/>
    </source>
</evidence>
<dbReference type="SMART" id="SM00984">
    <property type="entry name" value="UDPG_MGDP_dh_C"/>
    <property type="match status" value="1"/>
</dbReference>
<feature type="domain" description="UDP-glucose/GDP-mannose dehydrogenase C-terminal" evidence="8">
    <location>
        <begin position="302"/>
        <end position="389"/>
    </location>
</feature>
<dbReference type="FunFam" id="1.10.1040.10:FF:000026">
    <property type="entry name" value="UDP-glucose 6-dehydrogenase"/>
    <property type="match status" value="1"/>
</dbReference>
<comment type="similarity">
    <text evidence="2">Belongs to the UDP-glucose/GDP-mannose dehydrogenase family.</text>
</comment>
<reference evidence="9" key="1">
    <citation type="submission" date="2018-06" db="EMBL/GenBank/DDBJ databases">
        <authorList>
            <person name="Zhirakovskaya E."/>
        </authorList>
    </citation>
    <scope>NUCLEOTIDE SEQUENCE</scope>
</reference>
<dbReference type="InterPro" id="IPR017476">
    <property type="entry name" value="UDP-Glc/GDP-Man"/>
</dbReference>
<dbReference type="NCBIfam" id="TIGR03026">
    <property type="entry name" value="NDP-sugDHase"/>
    <property type="match status" value="1"/>
</dbReference>
<dbReference type="InterPro" id="IPR001732">
    <property type="entry name" value="UDP-Glc/GDP-Man_DH_N"/>
</dbReference>
<dbReference type="GO" id="GO:0051287">
    <property type="term" value="F:NAD binding"/>
    <property type="evidence" value="ECO:0007669"/>
    <property type="project" value="InterPro"/>
</dbReference>
<name>A0A3B1AXG0_9ZZZZ</name>
<dbReference type="SUPFAM" id="SSF48179">
    <property type="entry name" value="6-phosphogluconate dehydrogenase C-terminal domain-like"/>
    <property type="match status" value="1"/>
</dbReference>
<dbReference type="InterPro" id="IPR036291">
    <property type="entry name" value="NAD(P)-bd_dom_sf"/>
</dbReference>
<dbReference type="PANTHER" id="PTHR43750:SF2">
    <property type="entry name" value="UDP-GLUCOSE 6-DEHYDROGENASE"/>
    <property type="match status" value="1"/>
</dbReference>
<dbReference type="GO" id="GO:0000271">
    <property type="term" value="P:polysaccharide biosynthetic process"/>
    <property type="evidence" value="ECO:0007669"/>
    <property type="project" value="InterPro"/>
</dbReference>
<dbReference type="InterPro" id="IPR014026">
    <property type="entry name" value="UDP-Glc/GDP-Man_DH_dimer"/>
</dbReference>
<evidence type="ECO:0000256" key="7">
    <source>
        <dbReference type="ARBA" id="ARBA00047473"/>
    </source>
</evidence>
<evidence type="ECO:0000256" key="6">
    <source>
        <dbReference type="ARBA" id="ARBA00023027"/>
    </source>
</evidence>
<dbReference type="PIRSF" id="PIRSF000124">
    <property type="entry name" value="UDPglc_GDPman_dh"/>
    <property type="match status" value="1"/>
</dbReference>
<evidence type="ECO:0000256" key="1">
    <source>
        <dbReference type="ARBA" id="ARBA00004701"/>
    </source>
</evidence>
<organism evidence="9">
    <name type="scientific">hydrothermal vent metagenome</name>
    <dbReference type="NCBI Taxonomy" id="652676"/>
    <lineage>
        <taxon>unclassified sequences</taxon>
        <taxon>metagenomes</taxon>
        <taxon>ecological metagenomes</taxon>
    </lineage>
</organism>
<dbReference type="Pfam" id="PF03720">
    <property type="entry name" value="UDPG_MGDP_dh_C"/>
    <property type="match status" value="1"/>
</dbReference>
<dbReference type="FunFam" id="3.40.50.720:FF:000400">
    <property type="entry name" value="UDP-glucose 6-dehydrogenase"/>
    <property type="match status" value="1"/>
</dbReference>
<proteinExistence type="inferred from homology"/>
<evidence type="ECO:0000256" key="5">
    <source>
        <dbReference type="ARBA" id="ARBA00023002"/>
    </source>
</evidence>
<dbReference type="InterPro" id="IPR028357">
    <property type="entry name" value="UDPglc_DH_bac"/>
</dbReference>
<dbReference type="Pfam" id="PF03721">
    <property type="entry name" value="UDPG_MGDP_dh_N"/>
    <property type="match status" value="1"/>
</dbReference>
<dbReference type="GO" id="GO:0003979">
    <property type="term" value="F:UDP-glucose 6-dehydrogenase activity"/>
    <property type="evidence" value="ECO:0007669"/>
    <property type="project" value="UniProtKB-EC"/>
</dbReference>
<comment type="catalytic activity">
    <reaction evidence="7">
        <text>UDP-alpha-D-glucose + 2 NAD(+) + H2O = UDP-alpha-D-glucuronate + 2 NADH + 3 H(+)</text>
        <dbReference type="Rhea" id="RHEA:23596"/>
        <dbReference type="ChEBI" id="CHEBI:15377"/>
        <dbReference type="ChEBI" id="CHEBI:15378"/>
        <dbReference type="ChEBI" id="CHEBI:57540"/>
        <dbReference type="ChEBI" id="CHEBI:57945"/>
        <dbReference type="ChEBI" id="CHEBI:58052"/>
        <dbReference type="ChEBI" id="CHEBI:58885"/>
        <dbReference type="EC" id="1.1.1.22"/>
    </reaction>
</comment>
<sequence length="390" mass="43817">MKYKIAIAGTGYVGLSNAILLAQNHQVVALDIVPEKVDLLNRRQSPIQDVEIQDYLANKALNLRATLDKQDAYLDADFVIIATPTDYDSKTNYFNTGSVEAVIRDVLEINPDAVMVIKSTIPVGFTVRAREKYNCNNLIFSPEFLREGSALHDNLYPSRIVVGEHSEQAKVFADLLCEGAIKQDIPVLLTDPTEAEAIKLFANTYLAMRVAYFNELDTYAATHGLDSRQVIDGICLDPRIGNHYNNPSFGYGGYCLPKDTKQLLANYKDVPQNMINAIVDANTTRKDFIAQDILRRNPKIVGVYRLIMKAGSDNFRVSSIQGIMKRIKAKGIEVIIYEPELKETEFFHSRVVNDLDTFKQETDVIIANRMSSVLCDVEDKVYTRDLFGND</sequence>
<dbReference type="InterPro" id="IPR008927">
    <property type="entry name" value="6-PGluconate_DH-like_C_sf"/>
</dbReference>
<dbReference type="Pfam" id="PF00984">
    <property type="entry name" value="UDPG_MGDP_dh"/>
    <property type="match status" value="1"/>
</dbReference>
<evidence type="ECO:0000259" key="8">
    <source>
        <dbReference type="SMART" id="SM00984"/>
    </source>
</evidence>
<dbReference type="InterPro" id="IPR014027">
    <property type="entry name" value="UDP-Glc/GDP-Man_DH_C"/>
</dbReference>
<dbReference type="AlphaFoldDB" id="A0A3B1AXG0"/>
<dbReference type="InterPro" id="IPR036220">
    <property type="entry name" value="UDP-Glc/GDP-Man_DH_C_sf"/>
</dbReference>